<keyword evidence="3 4" id="KW-0862">Zinc</keyword>
<evidence type="ECO:0000313" key="7">
    <source>
        <dbReference type="Proteomes" id="UP000694545"/>
    </source>
</evidence>
<comment type="catalytic activity">
    <reaction evidence="4">
        <text>adenosine(4) in tRNA(His) + S-adenosyl-L-methionine = 2'-O-methyladenosine(4) in tRNA(His) + S-adenosyl-L-homocysteine + H(+)</text>
        <dbReference type="Rhea" id="RHEA:43196"/>
        <dbReference type="Rhea" id="RHEA-COMP:10401"/>
        <dbReference type="Rhea" id="RHEA-COMP:10402"/>
        <dbReference type="ChEBI" id="CHEBI:15378"/>
        <dbReference type="ChEBI" id="CHEBI:57856"/>
        <dbReference type="ChEBI" id="CHEBI:59789"/>
        <dbReference type="ChEBI" id="CHEBI:74411"/>
        <dbReference type="ChEBI" id="CHEBI:74477"/>
        <dbReference type="EC" id="2.1.1.225"/>
    </reaction>
</comment>
<comment type="function">
    <text evidence="4">tRNA methylase which 2'-O-methylates cytidine(4) in tRNA(Pro) and tRNA(Gly)(GCC), and adenosine(4) in tRNA(His).</text>
</comment>
<keyword evidence="4" id="KW-0949">S-adenosyl-L-methionine</keyword>
<keyword evidence="4" id="KW-0808">Transferase</keyword>
<dbReference type="AlphaFoldDB" id="A0A8D2IXW6"/>
<feature type="domain" description="CHHC U11-48K-type" evidence="5">
    <location>
        <begin position="52"/>
        <end position="79"/>
    </location>
</feature>
<dbReference type="InterPro" id="IPR021721">
    <property type="entry name" value="Znf_CCCH-type_TRM13"/>
</dbReference>
<name>A0A8D2IXW6_VARKO</name>
<evidence type="ECO:0000256" key="3">
    <source>
        <dbReference type="ARBA" id="ARBA00022833"/>
    </source>
</evidence>
<dbReference type="PANTHER" id="PTHR12998:SF0">
    <property type="entry name" value="TRNA:M(4)X MODIFICATION ENZYME TRM13 HOMOLOG"/>
    <property type="match status" value="1"/>
</dbReference>
<evidence type="ECO:0000256" key="4">
    <source>
        <dbReference type="RuleBase" id="RU367103"/>
    </source>
</evidence>
<reference evidence="6" key="2">
    <citation type="submission" date="2025-09" db="UniProtKB">
        <authorList>
            <consortium name="Ensembl"/>
        </authorList>
    </citation>
    <scope>IDENTIFICATION</scope>
</reference>
<proteinExistence type="inferred from homology"/>
<organism evidence="6 7">
    <name type="scientific">Varanus komodoensis</name>
    <name type="common">Komodo dragon</name>
    <dbReference type="NCBI Taxonomy" id="61221"/>
    <lineage>
        <taxon>Eukaryota</taxon>
        <taxon>Metazoa</taxon>
        <taxon>Chordata</taxon>
        <taxon>Craniata</taxon>
        <taxon>Vertebrata</taxon>
        <taxon>Euteleostomi</taxon>
        <taxon>Lepidosauria</taxon>
        <taxon>Squamata</taxon>
        <taxon>Bifurcata</taxon>
        <taxon>Unidentata</taxon>
        <taxon>Episquamata</taxon>
        <taxon>Toxicofera</taxon>
        <taxon>Anguimorpha</taxon>
        <taxon>Paleoanguimorpha</taxon>
        <taxon>Varanoidea</taxon>
        <taxon>Varanidae</taxon>
        <taxon>Varanus</taxon>
    </lineage>
</organism>
<dbReference type="Pfam" id="PF11722">
    <property type="entry name" value="zf-TRM13_CCCH"/>
    <property type="match status" value="1"/>
</dbReference>
<evidence type="ECO:0000256" key="1">
    <source>
        <dbReference type="ARBA" id="ARBA00022723"/>
    </source>
</evidence>
<accession>A0A8D2IXW6</accession>
<dbReference type="InterPro" id="IPR039044">
    <property type="entry name" value="Trm13"/>
</dbReference>
<dbReference type="EC" id="2.1.1.225" evidence="4"/>
<comment type="catalytic activity">
    <reaction evidence="4">
        <text>cytidine(4) in tRNA(Pro) + S-adenosyl-L-methionine = 2'-O-methylcytidine(4) in tRNA(Pro) + S-adenosyl-L-homocysteine + H(+)</text>
        <dbReference type="Rhea" id="RHEA:32767"/>
        <dbReference type="Rhea" id="RHEA-COMP:10397"/>
        <dbReference type="Rhea" id="RHEA-COMP:10398"/>
        <dbReference type="ChEBI" id="CHEBI:15378"/>
        <dbReference type="ChEBI" id="CHEBI:57856"/>
        <dbReference type="ChEBI" id="CHEBI:59789"/>
        <dbReference type="ChEBI" id="CHEBI:74495"/>
        <dbReference type="ChEBI" id="CHEBI:82748"/>
        <dbReference type="EC" id="2.1.1.225"/>
    </reaction>
</comment>
<dbReference type="GO" id="GO:0106050">
    <property type="term" value="F:tRNA 2'-O-methyltransferase activity"/>
    <property type="evidence" value="ECO:0007669"/>
    <property type="project" value="UniProtKB-UniRule"/>
</dbReference>
<comment type="similarity">
    <text evidence="4">Belongs to the methyltransferase TRM13 family.</text>
</comment>
<comment type="catalytic activity">
    <reaction evidence="4">
        <text>cytidine(4) in tRNA(Gly)(GCC) + S-adenosyl-L-methionine = 2'-O-methylcytidine(4) in tRNA(Gly)(GCC) + S-adenosyl-L-homocysteine + H(+)</text>
        <dbReference type="Rhea" id="RHEA:43192"/>
        <dbReference type="Rhea" id="RHEA-COMP:10399"/>
        <dbReference type="Rhea" id="RHEA-COMP:10400"/>
        <dbReference type="ChEBI" id="CHEBI:15378"/>
        <dbReference type="ChEBI" id="CHEBI:57856"/>
        <dbReference type="ChEBI" id="CHEBI:59789"/>
        <dbReference type="ChEBI" id="CHEBI:74495"/>
        <dbReference type="ChEBI" id="CHEBI:82748"/>
        <dbReference type="EC" id="2.1.1.225"/>
    </reaction>
</comment>
<keyword evidence="4" id="KW-0819">tRNA processing</keyword>
<evidence type="ECO:0000313" key="6">
    <source>
        <dbReference type="Ensembl" id="ENSVKKP00000003922.1"/>
    </source>
</evidence>
<evidence type="ECO:0000256" key="2">
    <source>
        <dbReference type="ARBA" id="ARBA00022771"/>
    </source>
</evidence>
<keyword evidence="1 4" id="KW-0479">Metal-binding</keyword>
<keyword evidence="7" id="KW-1185">Reference proteome</keyword>
<dbReference type="PANTHER" id="PTHR12998">
    <property type="entry name" value="TRNA:M(4)X MODIFICATION ENZYME TRM13 HOMOLOG"/>
    <property type="match status" value="1"/>
</dbReference>
<dbReference type="PROSITE" id="PS51800">
    <property type="entry name" value="ZF_CHHC_U11_48K"/>
    <property type="match status" value="1"/>
</dbReference>
<dbReference type="GO" id="GO:0008270">
    <property type="term" value="F:zinc ion binding"/>
    <property type="evidence" value="ECO:0007669"/>
    <property type="project" value="UniProtKB-KW"/>
</dbReference>
<dbReference type="GO" id="GO:0030488">
    <property type="term" value="P:tRNA methylation"/>
    <property type="evidence" value="ECO:0007669"/>
    <property type="project" value="InterPro"/>
</dbReference>
<reference evidence="6" key="1">
    <citation type="submission" date="2025-08" db="UniProtKB">
        <authorList>
            <consortium name="Ensembl"/>
        </authorList>
    </citation>
    <scope>IDENTIFICATION</scope>
</reference>
<keyword evidence="4" id="KW-0489">Methyltransferase</keyword>
<dbReference type="Ensembl" id="ENSVKKT00000004029.1">
    <property type="protein sequence ID" value="ENSVKKP00000003922.1"/>
    <property type="gene ID" value="ENSVKKG00000002218.1"/>
</dbReference>
<sequence length="100" mass="11490">MAAPGAAGSPQPGRCAYFVERKRRFCKMVPARGRRFCGEHGAHAEEENSRKRIPCPLDPKHTVYEDQLQKHLKKCNSREQPKPFLYAIFFLSANARMRSE</sequence>
<dbReference type="Pfam" id="PF05253">
    <property type="entry name" value="zf-U11-48K"/>
    <property type="match status" value="1"/>
</dbReference>
<protein>
    <recommendedName>
        <fullName evidence="4">tRNA:m(4)X modification enzyme TRM13</fullName>
        <ecNumber evidence="4">2.1.1.225</ecNumber>
    </recommendedName>
</protein>
<keyword evidence="2 4" id="KW-0863">Zinc-finger</keyword>
<dbReference type="Proteomes" id="UP000694545">
    <property type="component" value="Unplaced"/>
</dbReference>
<evidence type="ECO:0000259" key="5">
    <source>
        <dbReference type="PROSITE" id="PS51800"/>
    </source>
</evidence>
<dbReference type="InterPro" id="IPR022776">
    <property type="entry name" value="TRM13/UPF0224_CHHC_Znf_dom"/>
</dbReference>